<reference evidence="1" key="1">
    <citation type="submission" date="2022-10" db="EMBL/GenBank/DDBJ databases">
        <title>The complete genomes of actinobacterial strains from the NBC collection.</title>
        <authorList>
            <person name="Joergensen T.S."/>
            <person name="Alvarez Arevalo M."/>
            <person name="Sterndorff E.B."/>
            <person name="Faurdal D."/>
            <person name="Vuksanovic O."/>
            <person name="Mourched A.-S."/>
            <person name="Charusanti P."/>
            <person name="Shaw S."/>
            <person name="Blin K."/>
            <person name="Weber T."/>
        </authorList>
    </citation>
    <scope>NUCLEOTIDE SEQUENCE</scope>
    <source>
        <strain evidence="1">NBC_00119</strain>
    </source>
</reference>
<dbReference type="EMBL" id="CP108195">
    <property type="protein sequence ID" value="WTS11107.1"/>
    <property type="molecule type" value="Genomic_DNA"/>
</dbReference>
<name>A0AAU1U2Y2_9ACTN</name>
<dbReference type="GO" id="GO:0008168">
    <property type="term" value="F:methyltransferase activity"/>
    <property type="evidence" value="ECO:0007669"/>
    <property type="project" value="UniProtKB-KW"/>
</dbReference>
<keyword evidence="1" id="KW-0489">Methyltransferase</keyword>
<evidence type="ECO:0000313" key="1">
    <source>
        <dbReference type="EMBL" id="WTS11107.1"/>
    </source>
</evidence>
<keyword evidence="1" id="KW-0808">Transferase</keyword>
<accession>A0AAU1U2Y2</accession>
<proteinExistence type="predicted"/>
<organism evidence="1">
    <name type="scientific">Streptomyces sp. NBC_00119</name>
    <dbReference type="NCBI Taxonomy" id="2975659"/>
    <lineage>
        <taxon>Bacteria</taxon>
        <taxon>Bacillati</taxon>
        <taxon>Actinomycetota</taxon>
        <taxon>Actinomycetes</taxon>
        <taxon>Kitasatosporales</taxon>
        <taxon>Streptomycetaceae</taxon>
        <taxon>Streptomyces</taxon>
    </lineage>
</organism>
<gene>
    <name evidence="1" type="ORF">OHU69_08535</name>
</gene>
<dbReference type="AlphaFoldDB" id="A0AAU1U2Y2"/>
<sequence>MGEIPPPSVDRIDTSKPHPARVYDWSELGVDEVRNGSPVPLYAGVARKP</sequence>
<protein>
    <submittedName>
        <fullName evidence="1">SAM-dependent methyltransferase</fullName>
    </submittedName>
</protein>
<dbReference type="GO" id="GO:0032259">
    <property type="term" value="P:methylation"/>
    <property type="evidence" value="ECO:0007669"/>
    <property type="project" value="UniProtKB-KW"/>
</dbReference>